<evidence type="ECO:0000313" key="2">
    <source>
        <dbReference type="EMBL" id="KAB5278855.1"/>
    </source>
</evidence>
<evidence type="ECO:0000259" key="1">
    <source>
        <dbReference type="Pfam" id="PF00753"/>
    </source>
</evidence>
<dbReference type="EMBL" id="WCLP01000074">
    <property type="protein sequence ID" value="KAB5278855.1"/>
    <property type="molecule type" value="Genomic_DNA"/>
</dbReference>
<dbReference type="PANTHER" id="PTHR30619:SF1">
    <property type="entry name" value="RECOMBINATION PROTEIN 2"/>
    <property type="match status" value="1"/>
</dbReference>
<dbReference type="Gene3D" id="3.60.15.10">
    <property type="entry name" value="Ribonuclease Z/Hydroxyacylglutathione hydrolase-like"/>
    <property type="match status" value="1"/>
</dbReference>
<name>A0A7J5KY68_BACSE</name>
<dbReference type="Pfam" id="PF00753">
    <property type="entry name" value="Lactamase_B"/>
    <property type="match status" value="1"/>
</dbReference>
<protein>
    <submittedName>
        <fullName evidence="2">MBL fold metallo-hydrolase</fullName>
    </submittedName>
</protein>
<dbReference type="GO" id="GO:0016787">
    <property type="term" value="F:hydrolase activity"/>
    <property type="evidence" value="ECO:0007669"/>
    <property type="project" value="UniProtKB-KW"/>
</dbReference>
<sequence>MKITKYEIDMLDVKSADAFLIHFYDDDDNDKDYIILVDAGNYNDGPTIANFIKNRYGRKNIDLAICSHCDKDHFGGFVWLLEQIRDNAPNRINISHFWVDDPADHVSLGMVKRIRTHDSLVVKARSVYDLGDNKNMLDILDELGNKKLIWTEPFSDAGKYSDKPYSVDAFDNHIEVLGPSVTYYEQLVPDFRNELKKKDYTTDENEDASITLIEGRVYSKTLDDAGDDPSSHNQSSVIFIFKPDDGKKFLFMGDAGRDAIDHFLYEEDKYKIKGIYWLKVPHHGSKYNMDNWMIDHLRPKNAFISTEKVGHYLSQAVVNALKKCDCKVCSTHKHGSVWHHCGTASRDDYSSIISFL</sequence>
<dbReference type="PANTHER" id="PTHR30619">
    <property type="entry name" value="DNA INTERNALIZATION/COMPETENCE PROTEIN COMEC/REC2"/>
    <property type="match status" value="1"/>
</dbReference>
<dbReference type="InterPro" id="IPR036866">
    <property type="entry name" value="RibonucZ/Hydroxyglut_hydro"/>
</dbReference>
<dbReference type="SUPFAM" id="SSF56281">
    <property type="entry name" value="Metallo-hydrolase/oxidoreductase"/>
    <property type="match status" value="1"/>
</dbReference>
<reference evidence="2 3" key="1">
    <citation type="journal article" date="2019" name="Nat. Med.">
        <title>A library of human gut bacterial isolates paired with longitudinal multiomics data enables mechanistic microbiome research.</title>
        <authorList>
            <person name="Poyet M."/>
            <person name="Groussin M."/>
            <person name="Gibbons S.M."/>
            <person name="Avila-Pacheco J."/>
            <person name="Jiang X."/>
            <person name="Kearney S.M."/>
            <person name="Perrotta A.R."/>
            <person name="Berdy B."/>
            <person name="Zhao S."/>
            <person name="Lieberman T.D."/>
            <person name="Swanson P.K."/>
            <person name="Smith M."/>
            <person name="Roesemann S."/>
            <person name="Alexander J.E."/>
            <person name="Rich S.A."/>
            <person name="Livny J."/>
            <person name="Vlamakis H."/>
            <person name="Clish C."/>
            <person name="Bullock K."/>
            <person name="Deik A."/>
            <person name="Scott J."/>
            <person name="Pierce K.A."/>
            <person name="Xavier R.J."/>
            <person name="Alm E.J."/>
        </authorList>
    </citation>
    <scope>NUCLEOTIDE SEQUENCE [LARGE SCALE GENOMIC DNA]</scope>
    <source>
        <strain evidence="2 3">BIOML-A17</strain>
    </source>
</reference>
<proteinExistence type="predicted"/>
<dbReference type="InterPro" id="IPR052159">
    <property type="entry name" value="Competence_DNA_uptake"/>
</dbReference>
<feature type="domain" description="Metallo-beta-lactamase" evidence="1">
    <location>
        <begin position="30"/>
        <end position="104"/>
    </location>
</feature>
<dbReference type="AlphaFoldDB" id="A0A7J5KY68"/>
<dbReference type="RefSeq" id="WP_117797325.1">
    <property type="nucleotide sequence ID" value="NZ_WCLO01000074.1"/>
</dbReference>
<organism evidence="2 3">
    <name type="scientific">Bacteroides stercoris</name>
    <dbReference type="NCBI Taxonomy" id="46506"/>
    <lineage>
        <taxon>Bacteria</taxon>
        <taxon>Pseudomonadati</taxon>
        <taxon>Bacteroidota</taxon>
        <taxon>Bacteroidia</taxon>
        <taxon>Bacteroidales</taxon>
        <taxon>Bacteroidaceae</taxon>
        <taxon>Bacteroides</taxon>
    </lineage>
</organism>
<comment type="caution">
    <text evidence="2">The sequence shown here is derived from an EMBL/GenBank/DDBJ whole genome shotgun (WGS) entry which is preliminary data.</text>
</comment>
<evidence type="ECO:0000313" key="3">
    <source>
        <dbReference type="Proteomes" id="UP000440773"/>
    </source>
</evidence>
<dbReference type="InterPro" id="IPR001279">
    <property type="entry name" value="Metallo-B-lactamas"/>
</dbReference>
<gene>
    <name evidence="2" type="ORF">F9962_17545</name>
</gene>
<accession>A0A7J5KY68</accession>
<dbReference type="Proteomes" id="UP000440773">
    <property type="component" value="Unassembled WGS sequence"/>
</dbReference>
<keyword evidence="2" id="KW-0378">Hydrolase</keyword>